<reference evidence="2" key="1">
    <citation type="journal article" date="2022" name="Mol. Ecol. Resour.">
        <title>The genomes of chicory, endive, great burdock and yacon provide insights into Asteraceae palaeo-polyploidization history and plant inulin production.</title>
        <authorList>
            <person name="Fan W."/>
            <person name="Wang S."/>
            <person name="Wang H."/>
            <person name="Wang A."/>
            <person name="Jiang F."/>
            <person name="Liu H."/>
            <person name="Zhao H."/>
            <person name="Xu D."/>
            <person name="Zhang Y."/>
        </authorList>
    </citation>
    <scope>NUCLEOTIDE SEQUENCE [LARGE SCALE GENOMIC DNA]</scope>
    <source>
        <strain evidence="2">cv. Yunnan</strain>
    </source>
</reference>
<reference evidence="1 2" key="2">
    <citation type="journal article" date="2022" name="Mol. Ecol. Resour.">
        <title>The genomes of chicory, endive, great burdock and yacon provide insights into Asteraceae paleo-polyploidization history and plant inulin production.</title>
        <authorList>
            <person name="Fan W."/>
            <person name="Wang S."/>
            <person name="Wang H."/>
            <person name="Wang A."/>
            <person name="Jiang F."/>
            <person name="Liu H."/>
            <person name="Zhao H."/>
            <person name="Xu D."/>
            <person name="Zhang Y."/>
        </authorList>
    </citation>
    <scope>NUCLEOTIDE SEQUENCE [LARGE SCALE GENOMIC DNA]</scope>
    <source>
        <strain evidence="2">cv. Yunnan</strain>
        <tissue evidence="1">Leaves</tissue>
    </source>
</reference>
<sequence>MEEHLNEEKSSMDTDLQTTLLLDHNHHDQKGGMKTMPFIIGNESFEKVASYGLQPNMILYLTEVYHMEVVAGSTIIYIWTALSNGLSIFGAFISDSYLGLFRVIATGSFMTLLVSQIIQLIIHIN</sequence>
<evidence type="ECO:0000313" key="1">
    <source>
        <dbReference type="EMBL" id="KAI3826083.1"/>
    </source>
</evidence>
<accession>A0ACB9K1F7</accession>
<evidence type="ECO:0000313" key="2">
    <source>
        <dbReference type="Proteomes" id="UP001056120"/>
    </source>
</evidence>
<gene>
    <name evidence="1" type="ORF">L1987_00125</name>
</gene>
<name>A0ACB9K1F7_9ASTR</name>
<dbReference type="EMBL" id="CM042018">
    <property type="protein sequence ID" value="KAI3826083.1"/>
    <property type="molecule type" value="Genomic_DNA"/>
</dbReference>
<dbReference type="Proteomes" id="UP001056120">
    <property type="component" value="Linkage Group LG01"/>
</dbReference>
<organism evidence="1 2">
    <name type="scientific">Smallanthus sonchifolius</name>
    <dbReference type="NCBI Taxonomy" id="185202"/>
    <lineage>
        <taxon>Eukaryota</taxon>
        <taxon>Viridiplantae</taxon>
        <taxon>Streptophyta</taxon>
        <taxon>Embryophyta</taxon>
        <taxon>Tracheophyta</taxon>
        <taxon>Spermatophyta</taxon>
        <taxon>Magnoliopsida</taxon>
        <taxon>eudicotyledons</taxon>
        <taxon>Gunneridae</taxon>
        <taxon>Pentapetalae</taxon>
        <taxon>asterids</taxon>
        <taxon>campanulids</taxon>
        <taxon>Asterales</taxon>
        <taxon>Asteraceae</taxon>
        <taxon>Asteroideae</taxon>
        <taxon>Heliantheae alliance</taxon>
        <taxon>Millerieae</taxon>
        <taxon>Smallanthus</taxon>
    </lineage>
</organism>
<comment type="caution">
    <text evidence="1">The sequence shown here is derived from an EMBL/GenBank/DDBJ whole genome shotgun (WGS) entry which is preliminary data.</text>
</comment>
<keyword evidence="2" id="KW-1185">Reference proteome</keyword>
<proteinExistence type="predicted"/>
<protein>
    <submittedName>
        <fullName evidence="1">Uncharacterized protein</fullName>
    </submittedName>
</protein>